<keyword evidence="2 13" id="KW-0444">Lipid biosynthesis</keyword>
<dbReference type="HAMAP" id="MF_00394">
    <property type="entry name" value="NAD_Glyc3P_dehydrog"/>
    <property type="match status" value="1"/>
</dbReference>
<evidence type="ECO:0000256" key="11">
    <source>
        <dbReference type="ARBA" id="ARBA00069372"/>
    </source>
</evidence>
<dbReference type="AlphaFoldDB" id="A0A2T4Z9U8"/>
<dbReference type="FunFam" id="3.40.50.720:FF:000019">
    <property type="entry name" value="Glycerol-3-phosphate dehydrogenase [NAD(P)+]"/>
    <property type="match status" value="1"/>
</dbReference>
<evidence type="ECO:0000256" key="2">
    <source>
        <dbReference type="ARBA" id="ARBA00022516"/>
    </source>
</evidence>
<protein>
    <recommendedName>
        <fullName evidence="11 13">Glycerol-3-phosphate dehydrogenase [NAD(P)+]</fullName>
        <ecNumber evidence="10 13">1.1.1.94</ecNumber>
    </recommendedName>
    <alternativeName>
        <fullName evidence="13">NAD(P)(+)-dependent glycerol-3-phosphate dehydrogenase</fullName>
    </alternativeName>
    <alternativeName>
        <fullName evidence="12 13">NAD(P)H-dependent dihydroxyacetone-phosphate reductase</fullName>
    </alternativeName>
</protein>
<feature type="binding site" evidence="13">
    <location>
        <position position="280"/>
    </location>
    <ligand>
        <name>NADPH</name>
        <dbReference type="ChEBI" id="CHEBI:57783"/>
    </ligand>
</feature>
<feature type="binding site" evidence="13">
    <location>
        <position position="33"/>
    </location>
    <ligand>
        <name>NADPH</name>
        <dbReference type="ChEBI" id="CHEBI:57783"/>
    </ligand>
</feature>
<dbReference type="EC" id="1.1.1.94" evidence="10 13"/>
<keyword evidence="4 13" id="KW-0560">Oxidoreductase</keyword>
<evidence type="ECO:0000256" key="1">
    <source>
        <dbReference type="ARBA" id="ARBA00011009"/>
    </source>
</evidence>
<evidence type="ECO:0000256" key="7">
    <source>
        <dbReference type="ARBA" id="ARBA00023209"/>
    </source>
</evidence>
<dbReference type="InterPro" id="IPR006168">
    <property type="entry name" value="G3P_DH_NAD-dep"/>
</dbReference>
<feature type="binding site" evidence="15">
    <location>
        <position position="107"/>
    </location>
    <ligand>
        <name>substrate</name>
    </ligand>
</feature>
<keyword evidence="3 13" id="KW-0521">NADP</keyword>
<accession>A0A2T4Z9U8</accession>
<comment type="catalytic activity">
    <reaction evidence="9">
        <text>sn-glycerol 3-phosphate + NADP(+) = dihydroxyacetone phosphate + NADPH + H(+)</text>
        <dbReference type="Rhea" id="RHEA:11096"/>
        <dbReference type="ChEBI" id="CHEBI:15378"/>
        <dbReference type="ChEBI" id="CHEBI:57597"/>
        <dbReference type="ChEBI" id="CHEBI:57642"/>
        <dbReference type="ChEBI" id="CHEBI:57783"/>
        <dbReference type="ChEBI" id="CHEBI:58349"/>
        <dbReference type="EC" id="1.1.1.94"/>
    </reaction>
    <physiologicalReaction direction="right-to-left" evidence="9">
        <dbReference type="Rhea" id="RHEA:11098"/>
    </physiologicalReaction>
</comment>
<gene>
    <name evidence="13" type="primary">gpsA</name>
    <name evidence="21" type="ORF">C8J48_1255</name>
</gene>
<dbReference type="RefSeq" id="WP_107725440.1">
    <property type="nucleotide sequence ID" value="NZ_PZZP01000001.1"/>
</dbReference>
<dbReference type="GO" id="GO:0141152">
    <property type="term" value="F:glycerol-3-phosphate dehydrogenase (NAD+) activity"/>
    <property type="evidence" value="ECO:0007669"/>
    <property type="project" value="RHEA"/>
</dbReference>
<feature type="binding site" evidence="13">
    <location>
        <position position="245"/>
    </location>
    <ligand>
        <name>sn-glycerol 3-phosphate</name>
        <dbReference type="ChEBI" id="CHEBI:57597"/>
    </ligand>
</feature>
<sequence length="343" mass="37105">MKKRTTVLGAGSWGTVLAAVLAENGHAVTLWARSHRIAEEINQNRTNQRYLQDTKLPDGIQATTDITKALDGAQLVLMVVPSQAVRETAEKAAPHIPADALLVHASKGFERSTLKRISEVLEEECHHHRGRVAVLSGPSHAEEVIRRSPTTVVVASKDERTAKAVQSFLNNQSFRVYTHSDVIGVEVGGSLKNIIALGAGLSDGLGFGDNAKAALITRGLAEMARLGMAMGAEPITFAGLSGVGDLVVTCTSRHSRNWRAGNLLSQGHTLQQVLDQMGMVVEGVKTTQAAYDLSNRYGVEMPITNQLYAVLFQDKDPRQAVEDLMARGETDEWNDMVQKSPLP</sequence>
<dbReference type="Gene3D" id="3.40.50.720">
    <property type="entry name" value="NAD(P)-binding Rossmann-like Domain"/>
    <property type="match status" value="1"/>
</dbReference>
<feature type="binding site" evidence="13">
    <location>
        <position position="50"/>
    </location>
    <ligand>
        <name>NADPH</name>
        <dbReference type="ChEBI" id="CHEBI:57783"/>
    </ligand>
</feature>
<keyword evidence="5 13" id="KW-0520">NAD</keyword>
<keyword evidence="18" id="KW-0732">Signal</keyword>
<dbReference type="PANTHER" id="PTHR11728:SF1">
    <property type="entry name" value="GLYCEROL-3-PHOSPHATE DEHYDROGENASE [NAD(+)] 2, CHLOROPLASTIC"/>
    <property type="match status" value="1"/>
</dbReference>
<comment type="similarity">
    <text evidence="1 13 17">Belongs to the NAD-dependent glycerol-3-phosphate dehydrogenase family.</text>
</comment>
<evidence type="ECO:0000259" key="20">
    <source>
        <dbReference type="Pfam" id="PF07479"/>
    </source>
</evidence>
<dbReference type="InterPro" id="IPR036291">
    <property type="entry name" value="NAD(P)-bd_dom_sf"/>
</dbReference>
<evidence type="ECO:0000313" key="22">
    <source>
        <dbReference type="Proteomes" id="UP000241639"/>
    </source>
</evidence>
<dbReference type="PANTHER" id="PTHR11728">
    <property type="entry name" value="GLYCEROL-3-PHOSPHATE DEHYDROGENASE"/>
    <property type="match status" value="1"/>
</dbReference>
<feature type="binding site" evidence="13">
    <location>
        <position position="257"/>
    </location>
    <ligand>
        <name>sn-glycerol 3-phosphate</name>
        <dbReference type="ChEBI" id="CHEBI:57597"/>
    </ligand>
</feature>
<dbReference type="UniPathway" id="UPA00940"/>
<organism evidence="21 22">
    <name type="scientific">Desmospora activa DSM 45169</name>
    <dbReference type="NCBI Taxonomy" id="1121389"/>
    <lineage>
        <taxon>Bacteria</taxon>
        <taxon>Bacillati</taxon>
        <taxon>Bacillota</taxon>
        <taxon>Bacilli</taxon>
        <taxon>Bacillales</taxon>
        <taxon>Thermoactinomycetaceae</taxon>
        <taxon>Desmospora</taxon>
    </lineage>
</organism>
<evidence type="ECO:0000256" key="15">
    <source>
        <dbReference type="PIRSR" id="PIRSR000114-2"/>
    </source>
</evidence>
<evidence type="ECO:0000259" key="19">
    <source>
        <dbReference type="Pfam" id="PF01210"/>
    </source>
</evidence>
<dbReference type="GO" id="GO:0008654">
    <property type="term" value="P:phospholipid biosynthetic process"/>
    <property type="evidence" value="ECO:0007669"/>
    <property type="project" value="UniProtKB-KW"/>
</dbReference>
<evidence type="ECO:0000256" key="18">
    <source>
        <dbReference type="SAM" id="SignalP"/>
    </source>
</evidence>
<feature type="binding site" evidence="13">
    <location>
        <position position="141"/>
    </location>
    <ligand>
        <name>NADPH</name>
        <dbReference type="ChEBI" id="CHEBI:57783"/>
    </ligand>
</feature>
<dbReference type="PRINTS" id="PR00077">
    <property type="entry name" value="GPDHDRGNASE"/>
</dbReference>
<comment type="function">
    <text evidence="13">Catalyzes the reduction of the glycolytic intermediate dihydroxyacetone phosphate (DHAP) to sn-glycerol 3-phosphate (G3P), the key precursor for phospholipid synthesis.</text>
</comment>
<keyword evidence="6 13" id="KW-0443">Lipid metabolism</keyword>
<feature type="binding site" evidence="13">
    <location>
        <position position="137"/>
    </location>
    <ligand>
        <name>sn-glycerol 3-phosphate</name>
        <dbReference type="ChEBI" id="CHEBI:57597"/>
    </ligand>
</feature>
<evidence type="ECO:0000256" key="12">
    <source>
        <dbReference type="ARBA" id="ARBA00080511"/>
    </source>
</evidence>
<dbReference type="Pfam" id="PF01210">
    <property type="entry name" value="NAD_Gly3P_dh_N"/>
    <property type="match status" value="1"/>
</dbReference>
<comment type="catalytic activity">
    <reaction evidence="13">
        <text>sn-glycerol 3-phosphate + NAD(+) = dihydroxyacetone phosphate + NADH + H(+)</text>
        <dbReference type="Rhea" id="RHEA:11092"/>
        <dbReference type="ChEBI" id="CHEBI:15378"/>
        <dbReference type="ChEBI" id="CHEBI:57540"/>
        <dbReference type="ChEBI" id="CHEBI:57597"/>
        <dbReference type="ChEBI" id="CHEBI:57642"/>
        <dbReference type="ChEBI" id="CHEBI:57945"/>
        <dbReference type="EC" id="1.1.1.94"/>
    </reaction>
</comment>
<evidence type="ECO:0000256" key="13">
    <source>
        <dbReference type="HAMAP-Rule" id="MF_00394"/>
    </source>
</evidence>
<feature type="active site" description="Proton acceptor" evidence="13 14">
    <location>
        <position position="192"/>
    </location>
</feature>
<keyword evidence="13" id="KW-0547">Nucleotide-binding</keyword>
<feature type="domain" description="Glycerol-3-phosphate dehydrogenase NAD-dependent C-terminal" evidence="20">
    <location>
        <begin position="181"/>
        <end position="322"/>
    </location>
</feature>
<feature type="binding site" evidence="13">
    <location>
        <position position="13"/>
    </location>
    <ligand>
        <name>NADPH</name>
        <dbReference type="ChEBI" id="CHEBI:57783"/>
    </ligand>
</feature>
<comment type="caution">
    <text evidence="13">Lacks conserved residue(s) required for the propagation of feature annotation.</text>
</comment>
<comment type="pathway">
    <text evidence="13">Membrane lipid metabolism; glycerophospholipid metabolism.</text>
</comment>
<dbReference type="NCBIfam" id="NF000942">
    <property type="entry name" value="PRK00094.1-4"/>
    <property type="match status" value="1"/>
</dbReference>
<evidence type="ECO:0000256" key="16">
    <source>
        <dbReference type="PIRSR" id="PIRSR000114-3"/>
    </source>
</evidence>
<dbReference type="Proteomes" id="UP000241639">
    <property type="component" value="Unassembled WGS sequence"/>
</dbReference>
<keyword evidence="22" id="KW-1185">Reference proteome</keyword>
<keyword evidence="7 13" id="KW-0594">Phospholipid biosynthesis</keyword>
<dbReference type="GO" id="GO:0046168">
    <property type="term" value="P:glycerol-3-phosphate catabolic process"/>
    <property type="evidence" value="ECO:0007669"/>
    <property type="project" value="InterPro"/>
</dbReference>
<dbReference type="OrthoDB" id="9812273at2"/>
<dbReference type="PIRSF" id="PIRSF000114">
    <property type="entry name" value="Glycerol-3-P_dh"/>
    <property type="match status" value="1"/>
</dbReference>
<feature type="binding site" evidence="16">
    <location>
        <begin position="9"/>
        <end position="14"/>
    </location>
    <ligand>
        <name>NAD(+)</name>
        <dbReference type="ChEBI" id="CHEBI:57540"/>
    </ligand>
</feature>
<dbReference type="SUPFAM" id="SSF51735">
    <property type="entry name" value="NAD(P)-binding Rossmann-fold domains"/>
    <property type="match status" value="1"/>
</dbReference>
<dbReference type="InterPro" id="IPR008927">
    <property type="entry name" value="6-PGluconate_DH-like_C_sf"/>
</dbReference>
<evidence type="ECO:0000256" key="4">
    <source>
        <dbReference type="ARBA" id="ARBA00023002"/>
    </source>
</evidence>
<feature type="domain" description="Glycerol-3-phosphate dehydrogenase NAD-dependent N-terminal" evidence="19">
    <location>
        <begin position="6"/>
        <end position="161"/>
    </location>
</feature>
<name>A0A2T4Z9U8_9BACL</name>
<dbReference type="GO" id="GO:0051287">
    <property type="term" value="F:NAD binding"/>
    <property type="evidence" value="ECO:0007669"/>
    <property type="project" value="InterPro"/>
</dbReference>
<dbReference type="NCBIfam" id="NF000941">
    <property type="entry name" value="PRK00094.1-3"/>
    <property type="match status" value="1"/>
</dbReference>
<dbReference type="GO" id="GO:0046167">
    <property type="term" value="P:glycerol-3-phosphate biosynthetic process"/>
    <property type="evidence" value="ECO:0007669"/>
    <property type="project" value="UniProtKB-UniRule"/>
</dbReference>
<feature type="binding site" evidence="13">
    <location>
        <position position="255"/>
    </location>
    <ligand>
        <name>sn-glycerol 3-phosphate</name>
        <dbReference type="ChEBI" id="CHEBI:57597"/>
    </ligand>
</feature>
<evidence type="ECO:0000313" key="21">
    <source>
        <dbReference type="EMBL" id="PTM58668.1"/>
    </source>
</evidence>
<feature type="binding site" evidence="15">
    <location>
        <begin position="256"/>
        <end position="257"/>
    </location>
    <ligand>
        <name>substrate</name>
    </ligand>
</feature>
<dbReference type="GO" id="GO:0005829">
    <property type="term" value="C:cytosol"/>
    <property type="evidence" value="ECO:0007669"/>
    <property type="project" value="TreeGrafter"/>
</dbReference>
<evidence type="ECO:0000256" key="14">
    <source>
        <dbReference type="PIRSR" id="PIRSR000114-1"/>
    </source>
</evidence>
<keyword evidence="8 13" id="KW-1208">Phospholipid metabolism</keyword>
<feature type="binding site" evidence="13">
    <location>
        <position position="107"/>
    </location>
    <ligand>
        <name>NADPH</name>
        <dbReference type="ChEBI" id="CHEBI:57783"/>
    </ligand>
</feature>
<feature type="binding site" evidence="13">
    <location>
        <position position="12"/>
    </location>
    <ligand>
        <name>NADPH</name>
        <dbReference type="ChEBI" id="CHEBI:57783"/>
    </ligand>
</feature>
<dbReference type="FunFam" id="1.10.1040.10:FF:000001">
    <property type="entry name" value="Glycerol-3-phosphate dehydrogenase [NAD(P)+]"/>
    <property type="match status" value="1"/>
</dbReference>
<dbReference type="SUPFAM" id="SSF48179">
    <property type="entry name" value="6-phosphogluconate dehydrogenase C-terminal domain-like"/>
    <property type="match status" value="1"/>
</dbReference>
<feature type="binding site" evidence="16">
    <location>
        <position position="141"/>
    </location>
    <ligand>
        <name>NAD(+)</name>
        <dbReference type="ChEBI" id="CHEBI:57540"/>
    </ligand>
</feature>
<comment type="caution">
    <text evidence="21">The sequence shown here is derived from an EMBL/GenBank/DDBJ whole genome shotgun (WGS) entry which is preliminary data.</text>
</comment>
<feature type="binding site" evidence="13">
    <location>
        <position position="192"/>
    </location>
    <ligand>
        <name>sn-glycerol 3-phosphate</name>
        <dbReference type="ChEBI" id="CHEBI:57597"/>
    </ligand>
</feature>
<dbReference type="Pfam" id="PF07479">
    <property type="entry name" value="NAD_Gly3P_dh_C"/>
    <property type="match status" value="1"/>
</dbReference>
<comment type="subcellular location">
    <subcellularLocation>
        <location evidence="13">Cytoplasm</location>
    </subcellularLocation>
</comment>
<reference evidence="21 22" key="1">
    <citation type="submission" date="2018-04" db="EMBL/GenBank/DDBJ databases">
        <title>Genomic Encyclopedia of Archaeal and Bacterial Type Strains, Phase II (KMG-II): from individual species to whole genera.</title>
        <authorList>
            <person name="Goeker M."/>
        </authorList>
    </citation>
    <scope>NUCLEOTIDE SEQUENCE [LARGE SCALE GENOMIC DNA]</scope>
    <source>
        <strain evidence="21 22">DSM 45169</strain>
    </source>
</reference>
<dbReference type="GO" id="GO:0006650">
    <property type="term" value="P:glycerophospholipid metabolic process"/>
    <property type="evidence" value="ECO:0007669"/>
    <property type="project" value="UniProtKB-UniRule"/>
</dbReference>
<dbReference type="InterPro" id="IPR013328">
    <property type="entry name" value="6PGD_dom2"/>
</dbReference>
<feature type="binding site" evidence="16">
    <location>
        <position position="256"/>
    </location>
    <ligand>
        <name>NAD(+)</name>
        <dbReference type="ChEBI" id="CHEBI:57540"/>
    </ligand>
</feature>
<dbReference type="Gene3D" id="1.10.1040.10">
    <property type="entry name" value="N-(1-d-carboxylethyl)-l-norvaline Dehydrogenase, domain 2"/>
    <property type="match status" value="1"/>
</dbReference>
<dbReference type="PROSITE" id="PS00957">
    <property type="entry name" value="NAD_G3PDH"/>
    <property type="match status" value="1"/>
</dbReference>
<evidence type="ECO:0000256" key="8">
    <source>
        <dbReference type="ARBA" id="ARBA00023264"/>
    </source>
</evidence>
<feature type="binding site" evidence="13">
    <location>
        <position position="256"/>
    </location>
    <ligand>
        <name>sn-glycerol 3-phosphate</name>
        <dbReference type="ChEBI" id="CHEBI:57597"/>
    </ligand>
</feature>
<feature type="binding site" evidence="13">
    <location>
        <position position="139"/>
    </location>
    <ligand>
        <name>sn-glycerol 3-phosphate</name>
        <dbReference type="ChEBI" id="CHEBI:57597"/>
    </ligand>
</feature>
<dbReference type="InterPro" id="IPR011128">
    <property type="entry name" value="G3P_DH_NAD-dep_N"/>
</dbReference>
<dbReference type="GO" id="GO:0005975">
    <property type="term" value="P:carbohydrate metabolic process"/>
    <property type="evidence" value="ECO:0007669"/>
    <property type="project" value="InterPro"/>
</dbReference>
<feature type="binding site" evidence="13">
    <location>
        <position position="282"/>
    </location>
    <ligand>
        <name>NADPH</name>
        <dbReference type="ChEBI" id="CHEBI:57783"/>
    </ligand>
</feature>
<feature type="binding site" evidence="13">
    <location>
        <position position="256"/>
    </location>
    <ligand>
        <name>NADPH</name>
        <dbReference type="ChEBI" id="CHEBI:57783"/>
    </ligand>
</feature>
<evidence type="ECO:0000256" key="10">
    <source>
        <dbReference type="ARBA" id="ARBA00066687"/>
    </source>
</evidence>
<dbReference type="NCBIfam" id="NF000940">
    <property type="entry name" value="PRK00094.1-2"/>
    <property type="match status" value="1"/>
</dbReference>
<dbReference type="GO" id="GO:0141153">
    <property type="term" value="F:glycerol-3-phosphate dehydrogenase (NADP+) activity"/>
    <property type="evidence" value="ECO:0007669"/>
    <property type="project" value="RHEA"/>
</dbReference>
<proteinExistence type="inferred from homology"/>
<feature type="signal peptide" evidence="18">
    <location>
        <begin position="1"/>
        <end position="18"/>
    </location>
</feature>
<keyword evidence="13" id="KW-0963">Cytoplasm</keyword>
<evidence type="ECO:0000256" key="9">
    <source>
        <dbReference type="ARBA" id="ARBA00052716"/>
    </source>
</evidence>
<evidence type="ECO:0000256" key="5">
    <source>
        <dbReference type="ARBA" id="ARBA00023027"/>
    </source>
</evidence>
<dbReference type="EMBL" id="PZZP01000001">
    <property type="protein sequence ID" value="PTM58668.1"/>
    <property type="molecule type" value="Genomic_DNA"/>
</dbReference>
<evidence type="ECO:0000256" key="6">
    <source>
        <dbReference type="ARBA" id="ARBA00023098"/>
    </source>
</evidence>
<evidence type="ECO:0000256" key="3">
    <source>
        <dbReference type="ARBA" id="ARBA00022857"/>
    </source>
</evidence>
<dbReference type="InterPro" id="IPR006109">
    <property type="entry name" value="G3P_DH_NAD-dep_C"/>
</dbReference>
<feature type="binding site" evidence="13">
    <location>
        <position position="107"/>
    </location>
    <ligand>
        <name>sn-glycerol 3-phosphate</name>
        <dbReference type="ChEBI" id="CHEBI:57597"/>
    </ligand>
</feature>
<evidence type="ECO:0000256" key="17">
    <source>
        <dbReference type="RuleBase" id="RU000437"/>
    </source>
</evidence>
<feature type="chain" id="PRO_5038971953" description="Glycerol-3-phosphate dehydrogenase [NAD(P)+]" evidence="18">
    <location>
        <begin position="19"/>
        <end position="343"/>
    </location>
</feature>